<sequence length="310" mass="34648">MAVQFLKHIALEIAESDCDKAEVFYTAFGLELRRNSLHMGFACQGRQYDSLILIPGSDRKRLHHVAMGTDIAGLAAIEERLAAAGIEILSMIEGFNNGGLWFRNPHGLLFNVQVCERERDVTPEAPFLINSPGHYNRINAGAMPPKSELGEVVPRKLGHTLLFTPHLQESIDFLIDVLGMRLSDRSQDAVAFLHCQGGSDHHVIALAQSSAVGFHHASFMLATPDEVGVGGREMINKGYEKGWGFGRHAIGSNFFHYIQDPWGSFIEYYADIDYIGDSDNWEAQNWPLEDSLFTWGPNPPEDFVRNYESE</sequence>
<dbReference type="Pfam" id="PF00903">
    <property type="entry name" value="Glyoxalase"/>
    <property type="match status" value="1"/>
</dbReference>
<dbReference type="PROSITE" id="PS51819">
    <property type="entry name" value="VOC"/>
    <property type="match status" value="1"/>
</dbReference>
<dbReference type="Proteomes" id="UP000787472">
    <property type="component" value="Unassembled WGS sequence"/>
</dbReference>
<evidence type="ECO:0000259" key="1">
    <source>
        <dbReference type="PROSITE" id="PS51819"/>
    </source>
</evidence>
<dbReference type="EMBL" id="JAAONZ010000005">
    <property type="protein sequence ID" value="NHO65800.1"/>
    <property type="molecule type" value="Genomic_DNA"/>
</dbReference>
<dbReference type="Gene3D" id="3.10.180.10">
    <property type="entry name" value="2,3-Dihydroxybiphenyl 1,2-Dioxygenase, domain 1"/>
    <property type="match status" value="2"/>
</dbReference>
<comment type="caution">
    <text evidence="2">The sequence shown here is derived from an EMBL/GenBank/DDBJ whole genome shotgun (WGS) entry which is preliminary data.</text>
</comment>
<accession>A0A9E5JVS9</accession>
<dbReference type="SUPFAM" id="SSF54593">
    <property type="entry name" value="Glyoxalase/Bleomycin resistance protein/Dihydroxybiphenyl dioxygenase"/>
    <property type="match status" value="2"/>
</dbReference>
<proteinExistence type="predicted"/>
<dbReference type="InterPro" id="IPR037523">
    <property type="entry name" value="VOC_core"/>
</dbReference>
<name>A0A9E5JVS9_9GAMM</name>
<evidence type="ECO:0000313" key="3">
    <source>
        <dbReference type="Proteomes" id="UP000787472"/>
    </source>
</evidence>
<dbReference type="InterPro" id="IPR004360">
    <property type="entry name" value="Glyas_Fos-R_dOase_dom"/>
</dbReference>
<organism evidence="2 3">
    <name type="scientific">Pseudomaricurvus hydrocarbonicus</name>
    <dbReference type="NCBI Taxonomy" id="1470433"/>
    <lineage>
        <taxon>Bacteria</taxon>
        <taxon>Pseudomonadati</taxon>
        <taxon>Pseudomonadota</taxon>
        <taxon>Gammaproteobacteria</taxon>
        <taxon>Cellvibrionales</taxon>
        <taxon>Cellvibrionaceae</taxon>
        <taxon>Pseudomaricurvus</taxon>
    </lineage>
</organism>
<keyword evidence="3" id="KW-1185">Reference proteome</keyword>
<reference evidence="2" key="1">
    <citation type="submission" date="2020-03" db="EMBL/GenBank/DDBJ databases">
        <authorList>
            <person name="Guo F."/>
        </authorList>
    </citation>
    <scope>NUCLEOTIDE SEQUENCE</scope>
    <source>
        <strain evidence="2">JCM 30134</strain>
    </source>
</reference>
<evidence type="ECO:0000313" key="2">
    <source>
        <dbReference type="EMBL" id="NHO65800.1"/>
    </source>
</evidence>
<dbReference type="InterPro" id="IPR029068">
    <property type="entry name" value="Glyas_Bleomycin-R_OHBP_Dase"/>
</dbReference>
<gene>
    <name evidence="2" type="ORF">G8770_09625</name>
</gene>
<protein>
    <recommendedName>
        <fullName evidence="1">VOC domain-containing protein</fullName>
    </recommendedName>
</protein>
<feature type="domain" description="VOC" evidence="1">
    <location>
        <begin position="156"/>
        <end position="271"/>
    </location>
</feature>
<dbReference type="AlphaFoldDB" id="A0A9E5JVS9"/>
<dbReference type="RefSeq" id="WP_167185380.1">
    <property type="nucleotide sequence ID" value="NZ_JAAONZ010000005.1"/>
</dbReference>